<dbReference type="OrthoDB" id="3793592at2759"/>
<organism evidence="2 3">
    <name type="scientific">Dendryphion nanum</name>
    <dbReference type="NCBI Taxonomy" id="256645"/>
    <lineage>
        <taxon>Eukaryota</taxon>
        <taxon>Fungi</taxon>
        <taxon>Dikarya</taxon>
        <taxon>Ascomycota</taxon>
        <taxon>Pezizomycotina</taxon>
        <taxon>Dothideomycetes</taxon>
        <taxon>Pleosporomycetidae</taxon>
        <taxon>Pleosporales</taxon>
        <taxon>Torulaceae</taxon>
        <taxon>Dendryphion</taxon>
    </lineage>
</organism>
<comment type="caution">
    <text evidence="2">The sequence shown here is derived from an EMBL/GenBank/DDBJ whole genome shotgun (WGS) entry which is preliminary data.</text>
</comment>
<evidence type="ECO:0000256" key="1">
    <source>
        <dbReference type="SAM" id="MobiDB-lite"/>
    </source>
</evidence>
<feature type="region of interest" description="Disordered" evidence="1">
    <location>
        <begin position="1"/>
        <end position="34"/>
    </location>
</feature>
<reference evidence="2" key="1">
    <citation type="journal article" date="2021" name="Nat. Commun.">
        <title>Genetic determinants of endophytism in the Arabidopsis root mycobiome.</title>
        <authorList>
            <person name="Mesny F."/>
            <person name="Miyauchi S."/>
            <person name="Thiergart T."/>
            <person name="Pickel B."/>
            <person name="Atanasova L."/>
            <person name="Karlsson M."/>
            <person name="Huettel B."/>
            <person name="Barry K.W."/>
            <person name="Haridas S."/>
            <person name="Chen C."/>
            <person name="Bauer D."/>
            <person name="Andreopoulos W."/>
            <person name="Pangilinan J."/>
            <person name="LaButti K."/>
            <person name="Riley R."/>
            <person name="Lipzen A."/>
            <person name="Clum A."/>
            <person name="Drula E."/>
            <person name="Henrissat B."/>
            <person name="Kohler A."/>
            <person name="Grigoriev I.V."/>
            <person name="Martin F.M."/>
            <person name="Hacquard S."/>
        </authorList>
    </citation>
    <scope>NUCLEOTIDE SEQUENCE</scope>
    <source>
        <strain evidence="2">MPI-CAGE-CH-0243</strain>
    </source>
</reference>
<keyword evidence="3" id="KW-1185">Reference proteome</keyword>
<dbReference type="AlphaFoldDB" id="A0A9P9IVP8"/>
<name>A0A9P9IVP8_9PLEO</name>
<protein>
    <submittedName>
        <fullName evidence="2">Uncharacterized protein</fullName>
    </submittedName>
</protein>
<dbReference type="Proteomes" id="UP000700596">
    <property type="component" value="Unassembled WGS sequence"/>
</dbReference>
<evidence type="ECO:0000313" key="3">
    <source>
        <dbReference type="Proteomes" id="UP000700596"/>
    </source>
</evidence>
<proteinExistence type="predicted"/>
<dbReference type="EMBL" id="JAGMWT010000002">
    <property type="protein sequence ID" value="KAH7135302.1"/>
    <property type="molecule type" value="Genomic_DNA"/>
</dbReference>
<evidence type="ECO:0000313" key="2">
    <source>
        <dbReference type="EMBL" id="KAH7135302.1"/>
    </source>
</evidence>
<gene>
    <name evidence="2" type="ORF">B0J11DRAFT_502132</name>
</gene>
<sequence>MKSPEYAIPESTHNQVLPYQQTHPPTLSPQADPVDNIHHHDEIVWAKPFDRFRINGGGAAGDIFRRFKICKSEEEDFMVHWCRNNITLGIFTRDNSGVLEFRVSSSDLSDLTEMGIGRHDLSPDVGTHWTHVYDEHGVSWLTQFHYADHGANLPMAFDILGESMSNVGRIGRYGPSGLTPSNFYRRMQARAHTEKNSVSEIMHAEQ</sequence>
<feature type="compositionally biased region" description="Polar residues" evidence="1">
    <location>
        <begin position="11"/>
        <end position="29"/>
    </location>
</feature>
<accession>A0A9P9IVP8</accession>